<dbReference type="OrthoDB" id="5600252at2759"/>
<dbReference type="InterPro" id="IPR011545">
    <property type="entry name" value="DEAD/DEAH_box_helicase_dom"/>
</dbReference>
<dbReference type="STRING" id="34506.A0A090KXE1"/>
<protein>
    <submittedName>
        <fullName evidence="8">Helicase ATP-binding domain-containing protein</fullName>
    </submittedName>
</protein>
<evidence type="ECO:0000313" key="8">
    <source>
        <dbReference type="WBParaSite" id="SRAE_1000043900.1"/>
    </source>
</evidence>
<evidence type="ECO:0000256" key="3">
    <source>
        <dbReference type="ARBA" id="ARBA00022806"/>
    </source>
</evidence>
<organism evidence="6">
    <name type="scientific">Strongyloides ratti</name>
    <name type="common">Parasitic roundworm</name>
    <dbReference type="NCBI Taxonomy" id="34506"/>
    <lineage>
        <taxon>Eukaryota</taxon>
        <taxon>Metazoa</taxon>
        <taxon>Ecdysozoa</taxon>
        <taxon>Nematoda</taxon>
        <taxon>Chromadorea</taxon>
        <taxon>Rhabditida</taxon>
        <taxon>Tylenchina</taxon>
        <taxon>Panagrolaimomorpha</taxon>
        <taxon>Strongyloidoidea</taxon>
        <taxon>Strongyloididae</taxon>
        <taxon>Strongyloides</taxon>
    </lineage>
</organism>
<dbReference type="WormBase" id="SRAE_1000043900">
    <property type="protein sequence ID" value="SRP01042"/>
    <property type="gene ID" value="WBGene00257035"/>
</dbReference>
<feature type="domain" description="Helicase ATP-binding" evidence="5">
    <location>
        <begin position="243"/>
        <end position="409"/>
    </location>
</feature>
<dbReference type="SUPFAM" id="SSF52540">
    <property type="entry name" value="P-loop containing nucleoside triphosphate hydrolases"/>
    <property type="match status" value="1"/>
</dbReference>
<dbReference type="Pfam" id="PF00271">
    <property type="entry name" value="Helicase_C"/>
    <property type="match status" value="1"/>
</dbReference>
<dbReference type="InterPro" id="IPR002464">
    <property type="entry name" value="DNA/RNA_helicase_DEAH_CS"/>
</dbReference>
<dbReference type="PROSITE" id="PS51192">
    <property type="entry name" value="HELICASE_ATP_BIND_1"/>
    <property type="match status" value="1"/>
</dbReference>
<sequence length="985" mass="113966">MGKLIIFGEIVTIENAKTLLNQILLEEGIQQAIYTYKDVIRKKKKKICSTLKVTLLSNGKKYLSKHTSISKESGSIACAYKILQQIANDDKYIDYIKENTSETKNEKNMIKERMIKVPDDFELYEDIKAFYNFINVTVPDLEDNCKKPITINFPSTLNFNNNIENICTDNNNNNIISNVWFPPISKYNCWLNCPLTQKHKWWNKEIEEISQILFNIETKKKENIKMKQIRQKLPVYIKRTTIIEASECCQVLLIKSSTGSGKSTQIPQIFLEHYISTYRGGEFNCIITQPRRLSAISLAKRVAEERGETLGKSVGYCVRFDKVDPQPFGSILFGTIGSILRKFSSGFRGISHIIVDEVHERSLETDFLLIIIKKIIQKYKKLRIILMSATIDTEQFEKFFDGIKIIEIPVNLYEVKELYLDEFIQYYKYIPPYVDISNVFYKNSNIWNSNNSFHDNTVSPVAKYIANKIEMSEEFPYDIIVMMIKESVKTILETDDYGSILVFVPGWNEIIKCIDILKNSKESNMYWCLPLHSNLTTNEQNLVFQTPPDGQIKVIISTNIAEKWTSKNSMEQRKGRAGRIRPGYCYRLLTKKFWNSLQQQNDPEIKTRSLQSTILNIKAFGLGNSKEFLSSGIEKIDDANIIESENYLKQLSALDKNSCLTYIGKVMQRLPFEPDTAKCIIMATLFNVIDSISIISAIRGSYNSLYTNSCKPKMVSNFILKFCGNFMSDHLLASMIFKKVINSKDEADNNINIYEYIKLTTINNIEKVRSQLSSILEQYFIEYSFTDYRTMKNEISCPSIHVIMSILVSTLYPNIAYQNEKYTFESMDKCKLRNDKFSILSLNINNFNKISPFILYSQKIINKSSTMKECSSISPLHILLFGSSKVTYNGGRNIMLDDYYLFDINPKFAHMVLYLKIIINDLLNSYCVKKKLNEKEKAVKNFVRNLIERITTMAYNTNDRYFEKVILKNPTKVNFKKIGGATNWC</sequence>
<dbReference type="WBParaSite" id="SRAE_1000043900.1">
    <property type="protein sequence ID" value="SRAE_1000043900.1"/>
    <property type="gene ID" value="WBGene00257035"/>
</dbReference>
<evidence type="ECO:0000256" key="4">
    <source>
        <dbReference type="ARBA" id="ARBA00022840"/>
    </source>
</evidence>
<evidence type="ECO:0000256" key="1">
    <source>
        <dbReference type="ARBA" id="ARBA00022741"/>
    </source>
</evidence>
<dbReference type="Gene3D" id="3.30.160.20">
    <property type="match status" value="1"/>
</dbReference>
<keyword evidence="7" id="KW-1185">Reference proteome</keyword>
<dbReference type="SMART" id="SM00847">
    <property type="entry name" value="HA2"/>
    <property type="match status" value="1"/>
</dbReference>
<reference evidence="6 7" key="1">
    <citation type="submission" date="2014-09" db="EMBL/GenBank/DDBJ databases">
        <authorList>
            <person name="Martin A.A."/>
        </authorList>
    </citation>
    <scope>NUCLEOTIDE SEQUENCE</scope>
    <source>
        <strain evidence="7">ED321</strain>
        <strain evidence="6">ED321 Heterogonic</strain>
    </source>
</reference>
<dbReference type="GO" id="GO:0004386">
    <property type="term" value="F:helicase activity"/>
    <property type="evidence" value="ECO:0007669"/>
    <property type="project" value="UniProtKB-KW"/>
</dbReference>
<keyword evidence="2" id="KW-0378">Hydrolase</keyword>
<dbReference type="PANTHER" id="PTHR18934:SF119">
    <property type="entry name" value="ATP-DEPENDENT RNA HELICASE A"/>
    <property type="match status" value="1"/>
</dbReference>
<dbReference type="SMART" id="SM00487">
    <property type="entry name" value="DEXDc"/>
    <property type="match status" value="1"/>
</dbReference>
<dbReference type="InterPro" id="IPR001650">
    <property type="entry name" value="Helicase_C-like"/>
</dbReference>
<keyword evidence="4" id="KW-0067">ATP-binding</keyword>
<evidence type="ECO:0000259" key="5">
    <source>
        <dbReference type="PROSITE" id="PS51192"/>
    </source>
</evidence>
<dbReference type="PANTHER" id="PTHR18934">
    <property type="entry name" value="ATP-DEPENDENT RNA HELICASE"/>
    <property type="match status" value="1"/>
</dbReference>
<reference evidence="8" key="2">
    <citation type="submission" date="2020-12" db="UniProtKB">
        <authorList>
            <consortium name="WormBaseParasite"/>
        </authorList>
    </citation>
    <scope>IDENTIFICATION</scope>
</reference>
<dbReference type="Proteomes" id="UP000035682">
    <property type="component" value="Unplaced"/>
</dbReference>
<dbReference type="GeneID" id="36374530"/>
<dbReference type="InterPro" id="IPR014001">
    <property type="entry name" value="Helicase_ATP-bd"/>
</dbReference>
<dbReference type="CDD" id="cd18791">
    <property type="entry name" value="SF2_C_RHA"/>
    <property type="match status" value="1"/>
</dbReference>
<dbReference type="PROSITE" id="PS00690">
    <property type="entry name" value="DEAH_ATP_HELICASE"/>
    <property type="match status" value="1"/>
</dbReference>
<dbReference type="AlphaFoldDB" id="A0A090KXE1"/>
<dbReference type="GO" id="GO:0016787">
    <property type="term" value="F:hydrolase activity"/>
    <property type="evidence" value="ECO:0007669"/>
    <property type="project" value="UniProtKB-KW"/>
</dbReference>
<evidence type="ECO:0000313" key="9">
    <source>
        <dbReference type="WormBase" id="SRAE_1000043900"/>
    </source>
</evidence>
<dbReference type="GO" id="GO:0005524">
    <property type="term" value="F:ATP binding"/>
    <property type="evidence" value="ECO:0007669"/>
    <property type="project" value="UniProtKB-KW"/>
</dbReference>
<dbReference type="Pfam" id="PF00270">
    <property type="entry name" value="DEAD"/>
    <property type="match status" value="1"/>
</dbReference>
<dbReference type="Gene3D" id="3.40.50.300">
    <property type="entry name" value="P-loop containing nucleotide triphosphate hydrolases"/>
    <property type="match status" value="3"/>
</dbReference>
<keyword evidence="3" id="KW-0347">Helicase</keyword>
<name>A0A090KXE1_STRRB</name>
<evidence type="ECO:0000313" key="7">
    <source>
        <dbReference type="Proteomes" id="UP000035682"/>
    </source>
</evidence>
<dbReference type="eggNOG" id="KOG0921">
    <property type="taxonomic scope" value="Eukaryota"/>
</dbReference>
<dbReference type="Gene3D" id="1.20.120.1080">
    <property type="match status" value="1"/>
</dbReference>
<dbReference type="RefSeq" id="XP_024501367.1">
    <property type="nucleotide sequence ID" value="XM_024647272.1"/>
</dbReference>
<dbReference type="Pfam" id="PF07717">
    <property type="entry name" value="OB_NTP_bind"/>
    <property type="match status" value="1"/>
</dbReference>
<dbReference type="GO" id="GO:0003723">
    <property type="term" value="F:RNA binding"/>
    <property type="evidence" value="ECO:0007669"/>
    <property type="project" value="TreeGrafter"/>
</dbReference>
<dbReference type="InterPro" id="IPR007502">
    <property type="entry name" value="Helicase-assoc_dom"/>
</dbReference>
<dbReference type="CTD" id="36374530"/>
<keyword evidence="1" id="KW-0547">Nucleotide-binding</keyword>
<dbReference type="EMBL" id="LN609528">
    <property type="protein sequence ID" value="CEF62165.2"/>
    <property type="molecule type" value="Genomic_DNA"/>
</dbReference>
<dbReference type="InterPro" id="IPR011709">
    <property type="entry name" value="DEAD-box_helicase_OB_fold"/>
</dbReference>
<proteinExistence type="predicted"/>
<evidence type="ECO:0000313" key="6">
    <source>
        <dbReference type="EMBL" id="CEF62165.2"/>
    </source>
</evidence>
<evidence type="ECO:0000256" key="2">
    <source>
        <dbReference type="ARBA" id="ARBA00022801"/>
    </source>
</evidence>
<dbReference type="SMART" id="SM00490">
    <property type="entry name" value="HELICc"/>
    <property type="match status" value="1"/>
</dbReference>
<gene>
    <name evidence="6 8 9" type="ORF">SRAE_1000043900</name>
</gene>
<accession>A0A090KXE1</accession>
<dbReference type="InterPro" id="IPR027417">
    <property type="entry name" value="P-loop_NTPase"/>
</dbReference>